<dbReference type="PANTHER" id="PTHR12360">
    <property type="entry name" value="NUCLEAR TRANSCRIPTION FACTOR, X-BOX BINDING 1 NFX1"/>
    <property type="match status" value="1"/>
</dbReference>
<evidence type="ECO:0000256" key="7">
    <source>
        <dbReference type="SAM" id="MobiDB-lite"/>
    </source>
</evidence>
<proteinExistence type="inferred from homology"/>
<keyword evidence="5" id="KW-0862">Zinc</keyword>
<dbReference type="PROSITE" id="PS50016">
    <property type="entry name" value="ZF_PHD_2"/>
    <property type="match status" value="1"/>
</dbReference>
<comment type="similarity">
    <text evidence="1">Belongs to the NFX1 family.</text>
</comment>
<accession>A0AA89C3T7</accession>
<evidence type="ECO:0000259" key="9">
    <source>
        <dbReference type="PROSITE" id="PS50016"/>
    </source>
</evidence>
<dbReference type="GO" id="GO:0000981">
    <property type="term" value="F:DNA-binding transcription factor activity, RNA polymerase II-specific"/>
    <property type="evidence" value="ECO:0007669"/>
    <property type="project" value="TreeGrafter"/>
</dbReference>
<keyword evidence="8" id="KW-0812">Transmembrane</keyword>
<evidence type="ECO:0000313" key="11">
    <source>
        <dbReference type="EMBL" id="KAK3100083.1"/>
    </source>
</evidence>
<feature type="region of interest" description="Disordered" evidence="7">
    <location>
        <begin position="799"/>
        <end position="818"/>
    </location>
</feature>
<evidence type="ECO:0000259" key="10">
    <source>
        <dbReference type="PROSITE" id="PS50089"/>
    </source>
</evidence>
<dbReference type="InterPro" id="IPR034078">
    <property type="entry name" value="NFX1_fam"/>
</dbReference>
<evidence type="ECO:0000256" key="6">
    <source>
        <dbReference type="PROSITE-ProRule" id="PRU00175"/>
    </source>
</evidence>
<dbReference type="GO" id="GO:0008270">
    <property type="term" value="F:zinc ion binding"/>
    <property type="evidence" value="ECO:0007669"/>
    <property type="project" value="UniProtKB-KW"/>
</dbReference>
<evidence type="ECO:0000256" key="4">
    <source>
        <dbReference type="ARBA" id="ARBA00022771"/>
    </source>
</evidence>
<dbReference type="EMBL" id="VSWD01000006">
    <property type="protein sequence ID" value="KAK3100083.1"/>
    <property type="molecule type" value="Genomic_DNA"/>
</dbReference>
<sequence length="849" mass="94820">MYLLDPGQFDSTSAEKKFAEISSQHQQAIQHHLDHSDDVNSDLSPVDEEDINDNILNSVFKTYSTSFGNDINGDTGDTIQTVDRAQTDLVHTFRSSASACLICIENIKKNEAIWNCQCCYAMFHIQCIQKWVREGVYQHAYKTEGEVDTKDIPWHCPKCRSEYKQADCPKRYFCFCGKVQDPSFDPWLVPHSCGQMCGKALKPECGHTCLLLCHPGACPPCPKTIQTKCHCGKQKPKVVRCSVKTWSCGQPCGRKLSCNQHYCKLPCHSGDCPACPMTSKQSCMCGKSSTTRPCASPQWQCDEPCGKLLSCKSHVCERRCHGDQCGACPRAGIRKCPCGKTEFELPCTEDIPTCGDTCGQLLDCGIHTCSQRCHTGPCGACRQMTKKRCRCGQKSKEVPCYKEYLCETKCTIMKDCKKHQCKRKCCDGNCPTCEQVCGKQLSCKNHKCDSRCHRGPCYPCPLTKAITCFCGGTKITVPCGKEKVTRPPRCNIPCKIPPSCHHPTSIPHRCHFNDCPPCRQICGKSLEKCQHLCPVMCHTAIKVLVKENVAKAGPWEGKPVIRQEVIKKPCPPCMVPMATQCLGLHEVLKIPCSELRPLSCGRKCGRTLACTNHTCTKECHVVDNAPDSKMHGDNCEECSSPCLVPRPEGCVHPCPALKCHPGVCPPCKQMIRMRCHCEAMVQHVSCHEWVHADAVTRDKLKACAGECPKILPCSHPCGAPCHPGKCPTGQCKKKVNLRCACRRKKGDAVCMDLKDGKRKLDCDDICEREKLKKKKDEEEKENARLEEEKLKQQAELEEFERKMKGRKRKPRKETSVQNNETFLSKHKKLLIAAIVIPLLGIFAIYLISQ</sequence>
<dbReference type="InterPro" id="IPR001841">
    <property type="entry name" value="Znf_RING"/>
</dbReference>
<keyword evidence="3" id="KW-0677">Repeat</keyword>
<keyword evidence="12" id="KW-1185">Reference proteome</keyword>
<keyword evidence="2" id="KW-0479">Metal-binding</keyword>
<evidence type="ECO:0008006" key="13">
    <source>
        <dbReference type="Google" id="ProtNLM"/>
    </source>
</evidence>
<evidence type="ECO:0000256" key="8">
    <source>
        <dbReference type="SAM" id="Phobius"/>
    </source>
</evidence>
<dbReference type="InterPro" id="IPR000967">
    <property type="entry name" value="Znf_NFX1"/>
</dbReference>
<dbReference type="Proteomes" id="UP001186944">
    <property type="component" value="Unassembled WGS sequence"/>
</dbReference>
<protein>
    <recommendedName>
        <fullName evidence="13">NF-X1-type zinc finger protein NFXL1</fullName>
    </recommendedName>
</protein>
<feature type="domain" description="PHD-type" evidence="9">
    <location>
        <begin position="97"/>
        <end position="162"/>
    </location>
</feature>
<keyword evidence="8" id="KW-0472">Membrane</keyword>
<dbReference type="CDD" id="cd16697">
    <property type="entry name" value="RING-CH-C4HC3_NFXL1"/>
    <property type="match status" value="1"/>
</dbReference>
<evidence type="ECO:0000313" key="12">
    <source>
        <dbReference type="Proteomes" id="UP001186944"/>
    </source>
</evidence>
<organism evidence="11 12">
    <name type="scientific">Pinctada imbricata</name>
    <name type="common">Atlantic pearl-oyster</name>
    <name type="synonym">Pinctada martensii</name>
    <dbReference type="NCBI Taxonomy" id="66713"/>
    <lineage>
        <taxon>Eukaryota</taxon>
        <taxon>Metazoa</taxon>
        <taxon>Spiralia</taxon>
        <taxon>Lophotrochozoa</taxon>
        <taxon>Mollusca</taxon>
        <taxon>Bivalvia</taxon>
        <taxon>Autobranchia</taxon>
        <taxon>Pteriomorphia</taxon>
        <taxon>Pterioida</taxon>
        <taxon>Pterioidea</taxon>
        <taxon>Pteriidae</taxon>
        <taxon>Pinctada</taxon>
    </lineage>
</organism>
<dbReference type="AlphaFoldDB" id="A0AA89C3T7"/>
<dbReference type="PANTHER" id="PTHR12360:SF1">
    <property type="entry name" value="NF-X1-TYPE ZINC FINGER PROTEIN NFXL1"/>
    <property type="match status" value="1"/>
</dbReference>
<evidence type="ECO:0000256" key="1">
    <source>
        <dbReference type="ARBA" id="ARBA00007269"/>
    </source>
</evidence>
<dbReference type="CDD" id="cd06008">
    <property type="entry name" value="NF-X1-zinc-finger"/>
    <property type="match status" value="5"/>
</dbReference>
<dbReference type="PROSITE" id="PS50089">
    <property type="entry name" value="ZF_RING_2"/>
    <property type="match status" value="1"/>
</dbReference>
<gene>
    <name evidence="11" type="ORF">FSP39_014538</name>
</gene>
<dbReference type="SMART" id="SM00438">
    <property type="entry name" value="ZnF_NFX"/>
    <property type="match status" value="10"/>
</dbReference>
<dbReference type="GO" id="GO:0000977">
    <property type="term" value="F:RNA polymerase II transcription regulatory region sequence-specific DNA binding"/>
    <property type="evidence" value="ECO:0007669"/>
    <property type="project" value="TreeGrafter"/>
</dbReference>
<dbReference type="SUPFAM" id="SSF57850">
    <property type="entry name" value="RING/U-box"/>
    <property type="match status" value="1"/>
</dbReference>
<keyword evidence="8" id="KW-1133">Transmembrane helix</keyword>
<keyword evidence="4 6" id="KW-0863">Zinc-finger</keyword>
<feature type="domain" description="RING-type" evidence="10">
    <location>
        <begin position="100"/>
        <end position="160"/>
    </location>
</feature>
<feature type="transmembrane region" description="Helical" evidence="8">
    <location>
        <begin position="829"/>
        <end position="847"/>
    </location>
</feature>
<evidence type="ECO:0000256" key="3">
    <source>
        <dbReference type="ARBA" id="ARBA00022737"/>
    </source>
</evidence>
<reference evidence="11" key="1">
    <citation type="submission" date="2019-08" db="EMBL/GenBank/DDBJ databases">
        <title>The improved chromosome-level genome for the pearl oyster Pinctada fucata martensii using PacBio sequencing and Hi-C.</title>
        <authorList>
            <person name="Zheng Z."/>
        </authorList>
    </citation>
    <scope>NUCLEOTIDE SEQUENCE</scope>
    <source>
        <strain evidence="11">ZZ-2019</strain>
        <tissue evidence="11">Adductor muscle</tissue>
    </source>
</reference>
<comment type="caution">
    <text evidence="11">The sequence shown here is derived from an EMBL/GenBank/DDBJ whole genome shotgun (WGS) entry which is preliminary data.</text>
</comment>
<dbReference type="InterPro" id="IPR019787">
    <property type="entry name" value="Znf_PHD-finger"/>
</dbReference>
<evidence type="ECO:0000256" key="5">
    <source>
        <dbReference type="ARBA" id="ARBA00022833"/>
    </source>
</evidence>
<dbReference type="GO" id="GO:0005634">
    <property type="term" value="C:nucleus"/>
    <property type="evidence" value="ECO:0007669"/>
    <property type="project" value="InterPro"/>
</dbReference>
<evidence type="ECO:0000256" key="2">
    <source>
        <dbReference type="ARBA" id="ARBA00022723"/>
    </source>
</evidence>
<dbReference type="Pfam" id="PF01422">
    <property type="entry name" value="zf-NF-X1"/>
    <property type="match status" value="8"/>
</dbReference>
<name>A0AA89C3T7_PINIB</name>